<name>A0A815DS06_9BILA</name>
<evidence type="ECO:0000313" key="3">
    <source>
        <dbReference type="EMBL" id="CAF3846935.1"/>
    </source>
</evidence>
<dbReference type="EMBL" id="CAJOBC010039348">
    <property type="protein sequence ID" value="CAF4136117.1"/>
    <property type="molecule type" value="Genomic_DNA"/>
</dbReference>
<dbReference type="EMBL" id="CAJOBA010009249">
    <property type="protein sequence ID" value="CAF3846935.1"/>
    <property type="molecule type" value="Genomic_DNA"/>
</dbReference>
<dbReference type="EMBL" id="CAJNOK010009232">
    <property type="protein sequence ID" value="CAF1084353.1"/>
    <property type="molecule type" value="Genomic_DNA"/>
</dbReference>
<dbReference type="Proteomes" id="UP000663829">
    <property type="component" value="Unassembled WGS sequence"/>
</dbReference>
<gene>
    <name evidence="2" type="ORF">GPM918_LOCUS28704</name>
    <name evidence="1" type="ORF">OVA965_LOCUS18521</name>
    <name evidence="4" type="ORF">SRO942_LOCUS29226</name>
    <name evidence="3" type="ORF">TMI583_LOCUS18533</name>
</gene>
<evidence type="ECO:0000313" key="2">
    <source>
        <dbReference type="EMBL" id="CAF1304882.1"/>
    </source>
</evidence>
<dbReference type="Proteomes" id="UP000677228">
    <property type="component" value="Unassembled WGS sequence"/>
</dbReference>
<dbReference type="AlphaFoldDB" id="A0A815DS06"/>
<evidence type="ECO:0000313" key="1">
    <source>
        <dbReference type="EMBL" id="CAF1084353.1"/>
    </source>
</evidence>
<evidence type="ECO:0000313" key="4">
    <source>
        <dbReference type="EMBL" id="CAF4136117.1"/>
    </source>
</evidence>
<dbReference type="Proteomes" id="UP000681722">
    <property type="component" value="Unassembled WGS sequence"/>
</dbReference>
<organism evidence="2 5">
    <name type="scientific">Didymodactylos carnosus</name>
    <dbReference type="NCBI Taxonomy" id="1234261"/>
    <lineage>
        <taxon>Eukaryota</taxon>
        <taxon>Metazoa</taxon>
        <taxon>Spiralia</taxon>
        <taxon>Gnathifera</taxon>
        <taxon>Rotifera</taxon>
        <taxon>Eurotatoria</taxon>
        <taxon>Bdelloidea</taxon>
        <taxon>Philodinida</taxon>
        <taxon>Philodinidae</taxon>
        <taxon>Didymodactylos</taxon>
    </lineage>
</organism>
<proteinExistence type="predicted"/>
<evidence type="ECO:0000313" key="5">
    <source>
        <dbReference type="Proteomes" id="UP000663829"/>
    </source>
</evidence>
<dbReference type="OrthoDB" id="10019190at2759"/>
<dbReference type="EMBL" id="CAJNOQ010012652">
    <property type="protein sequence ID" value="CAF1304882.1"/>
    <property type="molecule type" value="Genomic_DNA"/>
</dbReference>
<dbReference type="Proteomes" id="UP000682733">
    <property type="component" value="Unassembled WGS sequence"/>
</dbReference>
<protein>
    <submittedName>
        <fullName evidence="2">Uncharacterized protein</fullName>
    </submittedName>
</protein>
<sequence length="176" mass="20469">MAFVHMTDRIEFMNLAYLILLNEKTPKPTELVQQLLHVTSLMQGDIDGRNITGEVSICLQLLSNIMQTIYQYFQEKDVQNATLMVDIQQWITATLKASIRVSRDGIICLSKFLNQPTCHLSLPMKQFLFEELSNIYIETFQQNRIGANRQFTYFWDRICLLSIIMDCLPDPNLDNL</sequence>
<accession>A0A815DS06</accession>
<keyword evidence="5" id="KW-1185">Reference proteome</keyword>
<reference evidence="2" key="1">
    <citation type="submission" date="2021-02" db="EMBL/GenBank/DDBJ databases">
        <authorList>
            <person name="Nowell W R."/>
        </authorList>
    </citation>
    <scope>NUCLEOTIDE SEQUENCE</scope>
</reference>
<comment type="caution">
    <text evidence="2">The sequence shown here is derived from an EMBL/GenBank/DDBJ whole genome shotgun (WGS) entry which is preliminary data.</text>
</comment>